<dbReference type="SUPFAM" id="SSF54292">
    <property type="entry name" value="2Fe-2S ferredoxin-like"/>
    <property type="match status" value="1"/>
</dbReference>
<dbReference type="InterPro" id="IPR002888">
    <property type="entry name" value="2Fe-2S-bd"/>
</dbReference>
<dbReference type="PANTHER" id="PTHR45331">
    <property type="entry name" value="OXIDOREDUCTASE, IRON-SULPHUR BINDING SUBUNIT-RELATED-RELATED"/>
    <property type="match status" value="1"/>
</dbReference>
<keyword evidence="2" id="KW-0560">Oxidoreductase</keyword>
<feature type="domain" description="2Fe-2S ferredoxin-type" evidence="4">
    <location>
        <begin position="7"/>
        <end position="81"/>
    </location>
</feature>
<evidence type="ECO:0000256" key="1">
    <source>
        <dbReference type="ARBA" id="ARBA00022723"/>
    </source>
</evidence>
<comment type="caution">
    <text evidence="5">The sequence shown here is derived from an EMBL/GenBank/DDBJ whole genome shotgun (WGS) entry which is preliminary data.</text>
</comment>
<reference evidence="5 6" key="1">
    <citation type="submission" date="2024-09" db="EMBL/GenBank/DDBJ databases">
        <authorList>
            <person name="Sun Q."/>
            <person name="Mori K."/>
        </authorList>
    </citation>
    <scope>NUCLEOTIDE SEQUENCE [LARGE SCALE GENOMIC DNA]</scope>
    <source>
        <strain evidence="5 6">CCM 3426</strain>
    </source>
</reference>
<proteinExistence type="predicted"/>
<dbReference type="PROSITE" id="PS51085">
    <property type="entry name" value="2FE2S_FER_2"/>
    <property type="match status" value="1"/>
</dbReference>
<accession>A0ABV5IR55</accession>
<dbReference type="Proteomes" id="UP001589647">
    <property type="component" value="Unassembled WGS sequence"/>
</dbReference>
<name>A0ABV5IR55_9ACTN</name>
<dbReference type="SUPFAM" id="SSF47741">
    <property type="entry name" value="CO dehydrogenase ISP C-domain like"/>
    <property type="match status" value="1"/>
</dbReference>
<evidence type="ECO:0000256" key="3">
    <source>
        <dbReference type="ARBA" id="ARBA00023004"/>
    </source>
</evidence>
<evidence type="ECO:0000313" key="6">
    <source>
        <dbReference type="Proteomes" id="UP001589647"/>
    </source>
</evidence>
<dbReference type="InterPro" id="IPR006058">
    <property type="entry name" value="2Fe2S_fd_BS"/>
</dbReference>
<keyword evidence="6" id="KW-1185">Reference proteome</keyword>
<organism evidence="5 6">
    <name type="scientific">Nonomuraea spiralis</name>
    <dbReference type="NCBI Taxonomy" id="46182"/>
    <lineage>
        <taxon>Bacteria</taxon>
        <taxon>Bacillati</taxon>
        <taxon>Actinomycetota</taxon>
        <taxon>Actinomycetes</taxon>
        <taxon>Streptosporangiales</taxon>
        <taxon>Streptosporangiaceae</taxon>
        <taxon>Nonomuraea</taxon>
    </lineage>
</organism>
<dbReference type="Pfam" id="PF00111">
    <property type="entry name" value="Fer2"/>
    <property type="match status" value="1"/>
</dbReference>
<dbReference type="Pfam" id="PF01799">
    <property type="entry name" value="Fer2_2"/>
    <property type="match status" value="1"/>
</dbReference>
<sequence>MDGPVLRQLRVNGRAYEPPADPRVSLLDFLRDHLRLTGTKNACDQGACGTCTVLADGQRVYACLLLAVQCEGMDIVTVEGLAEDELGARVQDAFVRYDAMQCGYCTPGQICSVVGLLAEWRDGVPSAATPDLTAPLDRLTDAELGERMAGNLCRCGAYHHIAAAIREVAGT</sequence>
<evidence type="ECO:0000313" key="5">
    <source>
        <dbReference type="EMBL" id="MFB9206996.1"/>
    </source>
</evidence>
<gene>
    <name evidence="5" type="ORF">ACFFV7_37795</name>
</gene>
<keyword evidence="1" id="KW-0479">Metal-binding</keyword>
<dbReference type="InterPro" id="IPR012675">
    <property type="entry name" value="Beta-grasp_dom_sf"/>
</dbReference>
<keyword evidence="3" id="KW-0408">Iron</keyword>
<dbReference type="InterPro" id="IPR036010">
    <property type="entry name" value="2Fe-2S_ferredoxin-like_sf"/>
</dbReference>
<evidence type="ECO:0000256" key="2">
    <source>
        <dbReference type="ARBA" id="ARBA00023002"/>
    </source>
</evidence>
<dbReference type="Gene3D" id="1.10.150.120">
    <property type="entry name" value="[2Fe-2S]-binding domain"/>
    <property type="match status" value="1"/>
</dbReference>
<dbReference type="InterPro" id="IPR052914">
    <property type="entry name" value="Aldehyde_Oxdr_Iron-Sulfur"/>
</dbReference>
<evidence type="ECO:0000259" key="4">
    <source>
        <dbReference type="PROSITE" id="PS51085"/>
    </source>
</evidence>
<dbReference type="Gene3D" id="3.10.20.30">
    <property type="match status" value="1"/>
</dbReference>
<dbReference type="RefSeq" id="WP_189650383.1">
    <property type="nucleotide sequence ID" value="NZ_BMRC01000013.1"/>
</dbReference>
<dbReference type="InterPro" id="IPR036884">
    <property type="entry name" value="2Fe-2S-bd_dom_sf"/>
</dbReference>
<protein>
    <submittedName>
        <fullName evidence="5">(2Fe-2S)-binding protein</fullName>
    </submittedName>
</protein>
<dbReference type="InterPro" id="IPR001041">
    <property type="entry name" value="2Fe-2S_ferredoxin-type"/>
</dbReference>
<dbReference type="CDD" id="cd00207">
    <property type="entry name" value="fer2"/>
    <property type="match status" value="1"/>
</dbReference>
<dbReference type="EMBL" id="JBHMEI010000044">
    <property type="protein sequence ID" value="MFB9206996.1"/>
    <property type="molecule type" value="Genomic_DNA"/>
</dbReference>
<dbReference type="PROSITE" id="PS00197">
    <property type="entry name" value="2FE2S_FER_1"/>
    <property type="match status" value="1"/>
</dbReference>